<name>A0A9X0DHQ2_9HELO</name>
<dbReference type="OrthoDB" id="3546385at2759"/>
<accession>A0A9X0DHQ2</accession>
<gene>
    <name evidence="2" type="ORF">OCU04_008105</name>
</gene>
<dbReference type="AlphaFoldDB" id="A0A9X0DHQ2"/>
<organism evidence="2 3">
    <name type="scientific">Sclerotinia nivalis</name>
    <dbReference type="NCBI Taxonomy" id="352851"/>
    <lineage>
        <taxon>Eukaryota</taxon>
        <taxon>Fungi</taxon>
        <taxon>Dikarya</taxon>
        <taxon>Ascomycota</taxon>
        <taxon>Pezizomycotina</taxon>
        <taxon>Leotiomycetes</taxon>
        <taxon>Helotiales</taxon>
        <taxon>Sclerotiniaceae</taxon>
        <taxon>Sclerotinia</taxon>
    </lineage>
</organism>
<reference evidence="2" key="1">
    <citation type="submission" date="2022-11" db="EMBL/GenBank/DDBJ databases">
        <title>Genome Resource of Sclerotinia nivalis Strain SnTB1, a Plant Pathogen Isolated from American Ginseng.</title>
        <authorList>
            <person name="Fan S."/>
        </authorList>
    </citation>
    <scope>NUCLEOTIDE SEQUENCE</scope>
    <source>
        <strain evidence="2">SnTB1</strain>
    </source>
</reference>
<protein>
    <recommendedName>
        <fullName evidence="1">2EXR domain-containing protein</fullName>
    </recommendedName>
</protein>
<evidence type="ECO:0000259" key="1">
    <source>
        <dbReference type="Pfam" id="PF20150"/>
    </source>
</evidence>
<sequence>MTTTTTTTTPSTFPLFSNLVFELRCQIWREALPSEFSPALYFYKKGCWQPRIFTESDPGYCDEVSENYSSEDLNRNFEFRFNLLDKIQFQTPLMFVNHEARDIVLSWARTVGLEICGGTLTPRLALPFNPARDILYVPLEQWDEFYVEPYDRSFEEDMIDISHGTFSEVTRLAVPEELFDKDINALEELSRYYYSIEVLYIIIDTPAELRSVDNGMHVQSRWECRKFPNWAYIWNDEEQIFKASDERILGCGFPEEMISKVCERLGEEIISESGSIREVQPVFVVKG</sequence>
<proteinExistence type="predicted"/>
<comment type="caution">
    <text evidence="2">The sequence shown here is derived from an EMBL/GenBank/DDBJ whole genome shotgun (WGS) entry which is preliminary data.</text>
</comment>
<keyword evidence="3" id="KW-1185">Reference proteome</keyword>
<feature type="domain" description="2EXR" evidence="1">
    <location>
        <begin position="13"/>
        <end position="135"/>
    </location>
</feature>
<dbReference type="Pfam" id="PF20150">
    <property type="entry name" value="2EXR"/>
    <property type="match status" value="1"/>
</dbReference>
<dbReference type="Proteomes" id="UP001152300">
    <property type="component" value="Unassembled WGS sequence"/>
</dbReference>
<evidence type="ECO:0000313" key="2">
    <source>
        <dbReference type="EMBL" id="KAJ8062850.1"/>
    </source>
</evidence>
<dbReference type="EMBL" id="JAPEIS010000009">
    <property type="protein sequence ID" value="KAJ8062850.1"/>
    <property type="molecule type" value="Genomic_DNA"/>
</dbReference>
<evidence type="ECO:0000313" key="3">
    <source>
        <dbReference type="Proteomes" id="UP001152300"/>
    </source>
</evidence>
<dbReference type="InterPro" id="IPR045518">
    <property type="entry name" value="2EXR"/>
</dbReference>